<keyword evidence="2" id="KW-1133">Transmembrane helix</keyword>
<dbReference type="OrthoDB" id="1798639at2"/>
<sequence>MSWILENIYIVAVIAFFLISALGKRNKGNENRSPRVPGYGGEGEHREASGRADAYPETSYGDAGQDGYEEDRGNGYSLENEELNRGHQGMHREPDSMDRRMQMMQSDLDRIHSQLDRIGLDVPETILEVTDTDEQIGSRRSELAEQARNGIVWAEILGPSRAKRPLGRR</sequence>
<proteinExistence type="predicted"/>
<dbReference type="RefSeq" id="WP_095263118.1">
    <property type="nucleotide sequence ID" value="NZ_NPBY01000003.1"/>
</dbReference>
<evidence type="ECO:0000256" key="1">
    <source>
        <dbReference type="SAM" id="MobiDB-lite"/>
    </source>
</evidence>
<reference evidence="3 6" key="2">
    <citation type="submission" date="2019-11" db="EMBL/GenBank/DDBJ databases">
        <title>Draft genome sequences of five Paenibacillus species of dairy origin.</title>
        <authorList>
            <person name="Olajide A.M."/>
            <person name="Chen S."/>
            <person name="Lapointe G."/>
        </authorList>
    </citation>
    <scope>NUCLEOTIDE SEQUENCE [LARGE SCALE GENOMIC DNA]</scope>
    <source>
        <strain evidence="3 6">3CS1</strain>
    </source>
</reference>
<evidence type="ECO:0000313" key="3">
    <source>
        <dbReference type="EMBL" id="MUG64600.1"/>
    </source>
</evidence>
<dbReference type="EMBL" id="NPBY01000003">
    <property type="protein sequence ID" value="PAD80325.1"/>
    <property type="molecule type" value="Genomic_DNA"/>
</dbReference>
<accession>A0A268F4M5</accession>
<name>A0A268F4M5_9BACL</name>
<evidence type="ECO:0000313" key="6">
    <source>
        <dbReference type="Proteomes" id="UP000435177"/>
    </source>
</evidence>
<feature type="compositionally biased region" description="Basic and acidic residues" evidence="1">
    <location>
        <begin position="82"/>
        <end position="94"/>
    </location>
</feature>
<feature type="transmembrane region" description="Helical" evidence="2">
    <location>
        <begin position="6"/>
        <end position="23"/>
    </location>
</feature>
<gene>
    <name evidence="4" type="ORF">CHH67_01040</name>
    <name evidence="3" type="ORF">GNP94_01090</name>
</gene>
<evidence type="ECO:0000313" key="4">
    <source>
        <dbReference type="EMBL" id="PAD80325.1"/>
    </source>
</evidence>
<feature type="region of interest" description="Disordered" evidence="1">
    <location>
        <begin position="27"/>
        <end position="94"/>
    </location>
</feature>
<protein>
    <submittedName>
        <fullName evidence="4">Uncharacterized protein</fullName>
    </submittedName>
</protein>
<dbReference type="Proteomes" id="UP000435177">
    <property type="component" value="Unassembled WGS sequence"/>
</dbReference>
<organism evidence="4 5">
    <name type="scientific">Paenibacillus campinasensis</name>
    <dbReference type="NCBI Taxonomy" id="66347"/>
    <lineage>
        <taxon>Bacteria</taxon>
        <taxon>Bacillati</taxon>
        <taxon>Bacillota</taxon>
        <taxon>Bacilli</taxon>
        <taxon>Bacillales</taxon>
        <taxon>Paenibacillaceae</taxon>
        <taxon>Paenibacillus</taxon>
    </lineage>
</organism>
<comment type="caution">
    <text evidence="4">The sequence shown here is derived from an EMBL/GenBank/DDBJ whole genome shotgun (WGS) entry which is preliminary data.</text>
</comment>
<reference evidence="4 5" key="1">
    <citation type="submission" date="2017-07" db="EMBL/GenBank/DDBJ databases">
        <title>Isolation and whole genome analysis of endospore-forming bacteria from heroin.</title>
        <authorList>
            <person name="Kalinowski J."/>
            <person name="Ahrens B."/>
            <person name="Al-Dilaimi A."/>
            <person name="Winkler A."/>
            <person name="Wibberg D."/>
            <person name="Schleenbecker U."/>
            <person name="Ruckert C."/>
            <person name="Wolfel R."/>
            <person name="Grass G."/>
        </authorList>
    </citation>
    <scope>NUCLEOTIDE SEQUENCE [LARGE SCALE GENOMIC DNA]</scope>
    <source>
        <strain evidence="4 5">7537-G1</strain>
    </source>
</reference>
<dbReference type="EMBL" id="WOAA01000001">
    <property type="protein sequence ID" value="MUG64600.1"/>
    <property type="molecule type" value="Genomic_DNA"/>
</dbReference>
<dbReference type="AlphaFoldDB" id="A0A268F4M5"/>
<keyword evidence="6" id="KW-1185">Reference proteome</keyword>
<keyword evidence="2" id="KW-0472">Membrane</keyword>
<evidence type="ECO:0000256" key="2">
    <source>
        <dbReference type="SAM" id="Phobius"/>
    </source>
</evidence>
<dbReference type="Proteomes" id="UP000215596">
    <property type="component" value="Unassembled WGS sequence"/>
</dbReference>
<evidence type="ECO:0000313" key="5">
    <source>
        <dbReference type="Proteomes" id="UP000215596"/>
    </source>
</evidence>
<keyword evidence="2" id="KW-0812">Transmembrane</keyword>